<gene>
    <name evidence="3" type="ORF">PANT_5c00064</name>
</gene>
<feature type="region of interest" description="Disordered" evidence="1">
    <location>
        <begin position="840"/>
        <end position="949"/>
    </location>
</feature>
<feature type="compositionally biased region" description="Low complexity" evidence="1">
    <location>
        <begin position="1415"/>
        <end position="1446"/>
    </location>
</feature>
<feature type="compositionally biased region" description="Basic and acidic residues" evidence="1">
    <location>
        <begin position="1472"/>
        <end position="1481"/>
    </location>
</feature>
<feature type="region of interest" description="Disordered" evidence="1">
    <location>
        <begin position="1517"/>
        <end position="1536"/>
    </location>
</feature>
<feature type="compositionally biased region" description="Low complexity" evidence="1">
    <location>
        <begin position="1267"/>
        <end position="1278"/>
    </location>
</feature>
<feature type="region of interest" description="Disordered" evidence="1">
    <location>
        <begin position="338"/>
        <end position="374"/>
    </location>
</feature>
<feature type="compositionally biased region" description="Low complexity" evidence="1">
    <location>
        <begin position="926"/>
        <end position="941"/>
    </location>
</feature>
<feature type="region of interest" description="Disordered" evidence="1">
    <location>
        <begin position="1606"/>
        <end position="1736"/>
    </location>
</feature>
<feature type="region of interest" description="Disordered" evidence="1">
    <location>
        <begin position="251"/>
        <end position="299"/>
    </location>
</feature>
<evidence type="ECO:0000313" key="3">
    <source>
        <dbReference type="EMBL" id="GAC71766.1"/>
    </source>
</evidence>
<feature type="compositionally biased region" description="Low complexity" evidence="1">
    <location>
        <begin position="1309"/>
        <end position="1320"/>
    </location>
</feature>
<feature type="region of interest" description="Disordered" evidence="1">
    <location>
        <begin position="1"/>
        <end position="20"/>
    </location>
</feature>
<feature type="compositionally biased region" description="Low complexity" evidence="1">
    <location>
        <begin position="754"/>
        <end position="765"/>
    </location>
</feature>
<feature type="compositionally biased region" description="Low complexity" evidence="1">
    <location>
        <begin position="1029"/>
        <end position="1040"/>
    </location>
</feature>
<dbReference type="InterPro" id="IPR040206">
    <property type="entry name" value="Zds1/2"/>
</dbReference>
<feature type="compositionally biased region" description="Polar residues" evidence="1">
    <location>
        <begin position="45"/>
        <end position="62"/>
    </location>
</feature>
<feature type="region of interest" description="Disordered" evidence="1">
    <location>
        <begin position="45"/>
        <end position="67"/>
    </location>
</feature>
<evidence type="ECO:0000259" key="2">
    <source>
        <dbReference type="SMART" id="SM01327"/>
    </source>
</evidence>
<feature type="compositionally biased region" description="Low complexity" evidence="1">
    <location>
        <begin position="867"/>
        <end position="883"/>
    </location>
</feature>
<evidence type="ECO:0000313" key="4">
    <source>
        <dbReference type="Proteomes" id="UP000011976"/>
    </source>
</evidence>
<sequence length="1978" mass="210940">MAAAQRGRHYMAPHTPQAHKTEAMYRQASGEYSFDSIRYASNASQPSLSHSTATYPESTPSSVCRPEFGDYPHDMAHSDCGASFISEVPPSLDDNSDIDEARSTNSSKPTLIKFVEPVVQRDHHAGQPRLTGMKKKMQKKKSAQALQSDADLSVHHLPILGFDDGLSRHSSEQGMLKDAMHFPSVPPRDGRVAPKHEQWNVDTIDIALDDLVLEKGKTRSMLVSPSSSVDTAVVSTASDLRAKAAAMRASASVLDEARQDDLQYRSQPRARTLSNAPRSPRRLPADMPPLPPLPSGLVQSASGNILAGLQTAAEHPLSTPDIPSSPARSVASGAAFASRSSVSSQLRSTQYSPDEENVFAFSPPSLSGHGEEATPASAELPAARGMSNRLGSMASSNHSSLKDMDPREVIQRARMQSMSCGLDAEIAGSVDLADESPSFDSATRAHPGVQAEDLPPLLSNHYLQGNEFSTIDQAQYERLHRLPERMQAAAAAAAAASAAGSHRLSHKHLSKHRKAAGAPSAVNHYEPISILRAEAAFLKDDVKKTDKEKKKKLWQTPSSSSSVSSRSLAASSLSRTGIYSSTSDVSSVSDSQHRLKSFKSSIRLKTMNHCGQCCECYQHVSVPVPMSQPPINITPPPPLLSFRRSSATRISGRTLEPHPLRTASPSAPAWPFRFGPSSHRRVKASIPFCPFLVASLPARRQPTRADPCSGFNTGLVAYIHRSVDRPSKHLLAPDHLSTSLRQLCIHHVETVSSAAHRSPASPHPAFIQSQPPVHARRGSSLAPPLSSDNLHSMSSGPMRITDDELKREVEALKSHRRLSVNRPVLDPDLPDLAAAYGGGQELLSVPSPERERRGYSLVDDGAVPIRSPSSSSSVSSLSPAKSISNERARFTARRRGQGSHHSSGSETGALSPVSASPTSEAFDSRPIATSPTSIGSSSPQSPKDPSHLFWVPASVHPEISPSDFRNFIKEHAARAVSQHHGGVEAESDDTLPPLAVSDSPIAQRLDSVRRQQQQQQQGHSQTNDAHGALLGRSTSLSRRGSTLRRQYRPENDTDDGDDDKAPRPLQRNRSGLSRGTYGLAIPNLTIDDLQKLEAAAEEASQTQDPAMLRSVLRRTLSLNTTPDLDTVDAVPAQPIEDPDAPIIVPKPGQILRRAARTKMRKASGDSTRGSLASRRRAPLGALDTDAAAVAEGSRAWELQQSNSEDMERRHSGQSEVSSGADDSSSAGDSSSRPVSTEATDSIVDAYSRDSYHSDASQRTSVTSMVDSSASETTPAASTGQPEPLSDSPPHTPTQDSFATIPGAKALMEGTPFGAAPATAPSYQQQPSSRMPDPHQTPRPDAKAPASNQIKPVPVSHVPPVPSFEKTTPQQQQQQQQQPPKTSRPSSAGSTASYASNAAASDAEVAQMPPRPAPAAPASKPQIAPIVTIQQRPPAQAQAPAPPASSSSKHKDKERKGAFGLSWFGLGKDDEDERKAEKESQRKREKHEKRERKEREREEKEKEESSSSSFLGALFGKKKGHDEAAHTAPPRPANGQLTAGSLLERNEMGMYGKNGATFYARYPIHIERAVYRLSHIKLANPRRPLYEQVLISNLMFWYLSVINRSNQGQPGVQPQQAGAGQSNAANPAGDPNGDQAAGVAVAGGGAANGHNAASSGAHASGHVDNSSAYDGIETSSSSADSEDGSSSETWSQNSGAAGNGSALKQKRNGLVKPNRAPGGANRGRSAETPMRQPGYGMQHRQIDDDLKTMGSHSGTLGGPAGFVVGQVVDAKALQANTPYRLVPDSRTGENSGYQDQAQSAATDYLGLGSQFGSSEPLWQGAEAETAGSPHLQALRKTGGLPDAVPTAGTASAEAKRSSSPSRPYRSEAEKERAWLGMRNHTGRASPTGSGHGYGNISQQGASDGREGSERAVHEMHPQGRSMSVGGIGAMSRSGDVWSGQQGADPIAQDVDGPNDAVGIEPGAHVLEQLFVQLVVRYDR</sequence>
<feature type="compositionally biased region" description="Low complexity" evidence="1">
    <location>
        <begin position="558"/>
        <end position="567"/>
    </location>
</feature>
<proteinExistence type="predicted"/>
<evidence type="ECO:0000256" key="1">
    <source>
        <dbReference type="SAM" id="MobiDB-lite"/>
    </source>
</evidence>
<feature type="region of interest" description="Disordered" evidence="1">
    <location>
        <begin position="547"/>
        <end position="567"/>
    </location>
</feature>
<organism evidence="3 4">
    <name type="scientific">Pseudozyma antarctica (strain T-34)</name>
    <name type="common">Yeast</name>
    <name type="synonym">Candida antarctica</name>
    <dbReference type="NCBI Taxonomy" id="1151754"/>
    <lineage>
        <taxon>Eukaryota</taxon>
        <taxon>Fungi</taxon>
        <taxon>Dikarya</taxon>
        <taxon>Basidiomycota</taxon>
        <taxon>Ustilaginomycotina</taxon>
        <taxon>Ustilaginomycetes</taxon>
        <taxon>Ustilaginales</taxon>
        <taxon>Ustilaginaceae</taxon>
        <taxon>Moesziomyces</taxon>
    </lineage>
</organism>
<dbReference type="STRING" id="1151754.M9LK40"/>
<feature type="domain" description="Protein Zds1 C-terminal" evidence="2">
    <location>
        <begin position="1550"/>
        <end position="1602"/>
    </location>
</feature>
<feature type="compositionally biased region" description="Basic and acidic residues" evidence="1">
    <location>
        <begin position="1490"/>
        <end position="1504"/>
    </location>
</feature>
<dbReference type="PANTHER" id="PTHR28089">
    <property type="entry name" value="PROTEIN ZDS1-RELATED"/>
    <property type="match status" value="1"/>
</dbReference>
<feature type="compositionally biased region" description="Low complexity" evidence="1">
    <location>
        <begin position="1606"/>
        <end position="1628"/>
    </location>
</feature>
<feature type="compositionally biased region" description="Low complexity" evidence="1">
    <location>
        <begin position="1647"/>
        <end position="1662"/>
    </location>
</feature>
<feature type="region of interest" description="Disordered" evidence="1">
    <location>
        <begin position="1006"/>
        <end position="1077"/>
    </location>
</feature>
<dbReference type="Pfam" id="PF08632">
    <property type="entry name" value="Zds_C"/>
    <property type="match status" value="1"/>
</dbReference>
<feature type="compositionally biased region" description="Basic residues" evidence="1">
    <location>
        <begin position="1"/>
        <end position="11"/>
    </location>
</feature>
<dbReference type="PANTHER" id="PTHR28089:SF1">
    <property type="entry name" value="PROTEIN ZDS1-RELATED"/>
    <property type="match status" value="1"/>
</dbReference>
<dbReference type="Proteomes" id="UP000011976">
    <property type="component" value="Unassembled WGS sequence"/>
</dbReference>
<protein>
    <recommendedName>
        <fullName evidence="2">Protein Zds1 C-terminal domain-containing protein</fullName>
    </recommendedName>
</protein>
<feature type="compositionally biased region" description="Basic and acidic residues" evidence="1">
    <location>
        <begin position="1902"/>
        <end position="1911"/>
    </location>
</feature>
<feature type="region of interest" description="Disordered" evidence="1">
    <location>
        <begin position="754"/>
        <end position="800"/>
    </location>
</feature>
<dbReference type="GO" id="GO:0005737">
    <property type="term" value="C:cytoplasm"/>
    <property type="evidence" value="ECO:0007669"/>
    <property type="project" value="TreeGrafter"/>
</dbReference>
<feature type="region of interest" description="Disordered" evidence="1">
    <location>
        <begin position="1154"/>
        <end position="1179"/>
    </location>
</feature>
<dbReference type="EMBL" id="DF196771">
    <property type="protein sequence ID" value="GAC71766.1"/>
    <property type="molecule type" value="Genomic_DNA"/>
</dbReference>
<dbReference type="InterPro" id="IPR013941">
    <property type="entry name" value="ZDS1_C"/>
</dbReference>
<dbReference type="GO" id="GO:0030010">
    <property type="term" value="P:establishment of cell polarity"/>
    <property type="evidence" value="ECO:0007669"/>
    <property type="project" value="TreeGrafter"/>
</dbReference>
<feature type="compositionally biased region" description="Low complexity" evidence="1">
    <location>
        <begin position="1368"/>
        <end position="1407"/>
    </location>
</feature>
<feature type="compositionally biased region" description="Polar residues" evidence="1">
    <location>
        <begin position="1253"/>
        <end position="1266"/>
    </location>
</feature>
<feature type="compositionally biased region" description="Low complexity" evidence="1">
    <location>
        <begin position="1217"/>
        <end position="1231"/>
    </location>
</feature>
<dbReference type="OrthoDB" id="5589766at2759"/>
<feature type="region of interest" description="Disordered" evidence="1">
    <location>
        <begin position="1197"/>
        <end position="1510"/>
    </location>
</feature>
<feature type="compositionally biased region" description="Basic and acidic residues" evidence="1">
    <location>
        <begin position="1331"/>
        <end position="1341"/>
    </location>
</feature>
<dbReference type="GO" id="GO:0010971">
    <property type="term" value="P:positive regulation of G2/M transition of mitotic cell cycle"/>
    <property type="evidence" value="ECO:0007669"/>
    <property type="project" value="TreeGrafter"/>
</dbReference>
<feature type="region of interest" description="Disordered" evidence="1">
    <location>
        <begin position="1832"/>
        <end position="1911"/>
    </location>
</feature>
<accession>M9LK40</accession>
<reference evidence="4" key="1">
    <citation type="journal article" date="2013" name="Genome Announc.">
        <title>Genome sequence of the basidiomycetous yeast Pseudozyma antarctica T-34, a producer of the glycolipid biosurfactants mannosylerythritol lipids.</title>
        <authorList>
            <person name="Morita T."/>
            <person name="Koike H."/>
            <person name="Koyama Y."/>
            <person name="Hagiwara H."/>
            <person name="Ito E."/>
            <person name="Fukuoka T."/>
            <person name="Imura T."/>
            <person name="Machida M."/>
            <person name="Kitamoto D."/>
        </authorList>
    </citation>
    <scope>NUCLEOTIDE SEQUENCE [LARGE SCALE GENOMIC DNA]</scope>
    <source>
        <strain evidence="4">T-34</strain>
    </source>
</reference>
<feature type="compositionally biased region" description="Polar residues" evidence="1">
    <location>
        <begin position="786"/>
        <end position="795"/>
    </location>
</feature>
<dbReference type="SMART" id="SM01327">
    <property type="entry name" value="Zds_C"/>
    <property type="match status" value="1"/>
</dbReference>
<name>M9LK40_PSEA3</name>
<feature type="compositionally biased region" description="Basic and acidic residues" evidence="1">
    <location>
        <begin position="1863"/>
        <end position="1872"/>
    </location>
</feature>